<keyword evidence="5 6" id="KW-0234">DNA repair</keyword>
<evidence type="ECO:0000256" key="3">
    <source>
        <dbReference type="ARBA" id="ARBA00022763"/>
    </source>
</evidence>
<evidence type="ECO:0000313" key="10">
    <source>
        <dbReference type="Proteomes" id="UP000321425"/>
    </source>
</evidence>
<name>A0A1H7TVC7_9LACT</name>
<dbReference type="STRING" id="426703.SAMN04488100_11440"/>
<gene>
    <name evidence="7" type="ORF">APU01nite_06330</name>
    <name evidence="8" type="ORF">SAMN04488100_11440</name>
</gene>
<dbReference type="CDD" id="cd00221">
    <property type="entry name" value="Vsr"/>
    <property type="match status" value="1"/>
</dbReference>
<evidence type="ECO:0000313" key="7">
    <source>
        <dbReference type="EMBL" id="GEK88594.1"/>
    </source>
</evidence>
<dbReference type="OrthoDB" id="9801520at2"/>
<dbReference type="Pfam" id="PF03852">
    <property type="entry name" value="Vsr"/>
    <property type="match status" value="1"/>
</dbReference>
<sequence>MADKISKEARSRNMSLIQSKDTKPEMLVRKYLFNRGLRYRLHDKRLPGKPDLIFPKYKTAVFVNGCFWHRHGCRYTTTPKTNTDFWLDKFQKNVNRDIQNYEELDEAGWNVIVVWECDLKKDRREETLAELYDKITDSIK</sequence>
<dbReference type="EC" id="3.1.-.-" evidence="6"/>
<evidence type="ECO:0000256" key="5">
    <source>
        <dbReference type="ARBA" id="ARBA00023204"/>
    </source>
</evidence>
<dbReference type="AlphaFoldDB" id="A0A1H7TVC7"/>
<dbReference type="GO" id="GO:0016787">
    <property type="term" value="F:hydrolase activity"/>
    <property type="evidence" value="ECO:0007669"/>
    <property type="project" value="UniProtKB-KW"/>
</dbReference>
<protein>
    <recommendedName>
        <fullName evidence="6">Very short patch repair endonuclease</fullName>
        <ecNumber evidence="6">3.1.-.-</ecNumber>
    </recommendedName>
</protein>
<dbReference type="Proteomes" id="UP000198548">
    <property type="component" value="Unassembled WGS sequence"/>
</dbReference>
<dbReference type="GO" id="GO:0004519">
    <property type="term" value="F:endonuclease activity"/>
    <property type="evidence" value="ECO:0007669"/>
    <property type="project" value="UniProtKB-KW"/>
</dbReference>
<dbReference type="NCBIfam" id="TIGR00632">
    <property type="entry name" value="vsr"/>
    <property type="match status" value="1"/>
</dbReference>
<keyword evidence="10" id="KW-1185">Reference proteome</keyword>
<comment type="function">
    <text evidence="6">May nick specific sequences that contain T:G mispairs resulting from m5C-deamination.</text>
</comment>
<evidence type="ECO:0000313" key="8">
    <source>
        <dbReference type="EMBL" id="SEL88802.1"/>
    </source>
</evidence>
<accession>A0A1H7TVC7</accession>
<evidence type="ECO:0000256" key="1">
    <source>
        <dbReference type="ARBA" id="ARBA00022722"/>
    </source>
</evidence>
<evidence type="ECO:0000256" key="6">
    <source>
        <dbReference type="PIRNR" id="PIRNR018267"/>
    </source>
</evidence>
<dbReference type="EMBL" id="FOBL01000014">
    <property type="protein sequence ID" value="SEL88802.1"/>
    <property type="molecule type" value="Genomic_DNA"/>
</dbReference>
<keyword evidence="3 6" id="KW-0227">DNA damage</keyword>
<evidence type="ECO:0000256" key="2">
    <source>
        <dbReference type="ARBA" id="ARBA00022759"/>
    </source>
</evidence>
<dbReference type="EMBL" id="BJUX01000004">
    <property type="protein sequence ID" value="GEK88594.1"/>
    <property type="molecule type" value="Genomic_DNA"/>
</dbReference>
<keyword evidence="1 6" id="KW-0540">Nuclease</keyword>
<dbReference type="RefSeq" id="WP_091488117.1">
    <property type="nucleotide sequence ID" value="NZ_BJUX01000004.1"/>
</dbReference>
<organism evidence="8 9">
    <name type="scientific">Alkalibacterium putridalgicola</name>
    <dbReference type="NCBI Taxonomy" id="426703"/>
    <lineage>
        <taxon>Bacteria</taxon>
        <taxon>Bacillati</taxon>
        <taxon>Bacillota</taxon>
        <taxon>Bacilli</taxon>
        <taxon>Lactobacillales</taxon>
        <taxon>Carnobacteriaceae</taxon>
        <taxon>Alkalibacterium</taxon>
    </lineage>
</organism>
<keyword evidence="4 6" id="KW-0378">Hydrolase</keyword>
<comment type="similarity">
    <text evidence="6">Belongs to the vsr family.</text>
</comment>
<proteinExistence type="inferred from homology"/>
<dbReference type="Gene3D" id="3.40.960.10">
    <property type="entry name" value="VSR Endonuclease"/>
    <property type="match status" value="1"/>
</dbReference>
<evidence type="ECO:0000313" key="9">
    <source>
        <dbReference type="Proteomes" id="UP000198548"/>
    </source>
</evidence>
<dbReference type="SUPFAM" id="SSF52980">
    <property type="entry name" value="Restriction endonuclease-like"/>
    <property type="match status" value="1"/>
</dbReference>
<reference evidence="8 9" key="1">
    <citation type="submission" date="2016-10" db="EMBL/GenBank/DDBJ databases">
        <authorList>
            <person name="de Groot N.N."/>
        </authorList>
    </citation>
    <scope>NUCLEOTIDE SEQUENCE [LARGE SCALE GENOMIC DNA]</scope>
    <source>
        <strain evidence="8 9">DSM 19182</strain>
    </source>
</reference>
<dbReference type="PIRSF" id="PIRSF018267">
    <property type="entry name" value="VSR_endonuc"/>
    <property type="match status" value="1"/>
</dbReference>
<evidence type="ECO:0000256" key="4">
    <source>
        <dbReference type="ARBA" id="ARBA00022801"/>
    </source>
</evidence>
<dbReference type="InterPro" id="IPR011335">
    <property type="entry name" value="Restrct_endonuc-II-like"/>
</dbReference>
<dbReference type="Proteomes" id="UP000321425">
    <property type="component" value="Unassembled WGS sequence"/>
</dbReference>
<reference evidence="7 10" key="2">
    <citation type="submission" date="2019-07" db="EMBL/GenBank/DDBJ databases">
        <title>Whole genome shotgun sequence of Alkalibacterium putridalgicola NBRC 103243.</title>
        <authorList>
            <person name="Hosoyama A."/>
            <person name="Uohara A."/>
            <person name="Ohji S."/>
            <person name="Ichikawa N."/>
        </authorList>
    </citation>
    <scope>NUCLEOTIDE SEQUENCE [LARGE SCALE GENOMIC DNA]</scope>
    <source>
        <strain evidence="7 10">NBRC 103243</strain>
    </source>
</reference>
<keyword evidence="2 6" id="KW-0255">Endonuclease</keyword>
<dbReference type="GO" id="GO:0006298">
    <property type="term" value="P:mismatch repair"/>
    <property type="evidence" value="ECO:0007669"/>
    <property type="project" value="UniProtKB-UniRule"/>
</dbReference>
<dbReference type="InterPro" id="IPR004603">
    <property type="entry name" value="DNA_mismatch_endonuc_vsr"/>
</dbReference>